<dbReference type="InterPro" id="IPR023631">
    <property type="entry name" value="Amidase_dom"/>
</dbReference>
<protein>
    <submittedName>
        <fullName evidence="3">Amidase</fullName>
    </submittedName>
</protein>
<dbReference type="PANTHER" id="PTHR11895">
    <property type="entry name" value="TRANSAMIDASE"/>
    <property type="match status" value="1"/>
</dbReference>
<dbReference type="InterPro" id="IPR000120">
    <property type="entry name" value="Amidase"/>
</dbReference>
<comment type="similarity">
    <text evidence="1">Belongs to the amidase family.</text>
</comment>
<evidence type="ECO:0000256" key="1">
    <source>
        <dbReference type="ARBA" id="ARBA00009199"/>
    </source>
</evidence>
<proteinExistence type="inferred from homology"/>
<dbReference type="Gene3D" id="3.90.1300.10">
    <property type="entry name" value="Amidase signature (AS) domain"/>
    <property type="match status" value="1"/>
</dbReference>
<dbReference type="Pfam" id="PF01425">
    <property type="entry name" value="Amidase"/>
    <property type="match status" value="1"/>
</dbReference>
<dbReference type="EMBL" id="VTWH01000003">
    <property type="protein sequence ID" value="KAA0969489.1"/>
    <property type="molecule type" value="Genomic_DNA"/>
</dbReference>
<dbReference type="GO" id="GO:0003824">
    <property type="term" value="F:catalytic activity"/>
    <property type="evidence" value="ECO:0007669"/>
    <property type="project" value="InterPro"/>
</dbReference>
<dbReference type="AlphaFoldDB" id="A0A5B0DWC0"/>
<sequence length="481" mass="50935">MARPAFAGAMVQGALCNVRAPWRALRRHRFQHKVTARTMNGFSSYSAQSSAFQTGRSSPSRLLEDALALIAKEDDRVGAFVALNVDGARRAAAESTSRWLAGKPLSPLDGVLVGVKDIIETRDMPTGQGSPMWEGFATNRDAASVQALREAGAVILGKTATTEFASTELYAKTTNPHDSKRTPGGSSSGSAAAVGAGFLPLALGSQVVGSTVRPASYCGCFGYKPTFGALNRSGSYDHLSQSCVGILGATLEDVWLCARAIASRVGGDPGHAGLSGPDELPAAQAPRKLVVLETDGWRKSTSGAREAFAAARERMSGQGIELADRNSDPKIDAFEGLIAGALDLTWIMMAWEFRWPLATYEQRAASQVSAAMLARLRQAEAMTQRDYADALERRVRIRQAFADLMTNYDGAVTLAATGAAPASFETTGHPGFNVPASLLGVPAVSLPVLEDEGMPLGLQLIGRANGDAELFAMARRICEQR</sequence>
<comment type="caution">
    <text evidence="3">The sequence shown here is derived from an EMBL/GenBank/DDBJ whole genome shotgun (WGS) entry which is preliminary data.</text>
</comment>
<accession>A0A5B0DWC0</accession>
<reference evidence="3 4" key="1">
    <citation type="submission" date="2019-08" db="EMBL/GenBank/DDBJ databases">
        <title>Aureimonas fodiniaquatilis sp. nov., isolated from a coal mine wastewater.</title>
        <authorList>
            <person name="Kim W."/>
        </authorList>
    </citation>
    <scope>NUCLEOTIDE SEQUENCE [LARGE SCALE GENOMIC DNA]</scope>
    <source>
        <strain evidence="3 4">CAU 1482</strain>
    </source>
</reference>
<organism evidence="3 4">
    <name type="scientific">Aureimonas fodinaquatilis</name>
    <dbReference type="NCBI Taxonomy" id="2565783"/>
    <lineage>
        <taxon>Bacteria</taxon>
        <taxon>Pseudomonadati</taxon>
        <taxon>Pseudomonadota</taxon>
        <taxon>Alphaproteobacteria</taxon>
        <taxon>Hyphomicrobiales</taxon>
        <taxon>Aurantimonadaceae</taxon>
        <taxon>Aureimonas</taxon>
    </lineage>
</organism>
<evidence type="ECO:0000313" key="4">
    <source>
        <dbReference type="Proteomes" id="UP000324738"/>
    </source>
</evidence>
<dbReference type="Proteomes" id="UP000324738">
    <property type="component" value="Unassembled WGS sequence"/>
</dbReference>
<gene>
    <name evidence="3" type="ORF">FPY71_13195</name>
</gene>
<dbReference type="SUPFAM" id="SSF75304">
    <property type="entry name" value="Amidase signature (AS) enzymes"/>
    <property type="match status" value="1"/>
</dbReference>
<evidence type="ECO:0000313" key="3">
    <source>
        <dbReference type="EMBL" id="KAA0969489.1"/>
    </source>
</evidence>
<evidence type="ECO:0000259" key="2">
    <source>
        <dbReference type="Pfam" id="PF01425"/>
    </source>
</evidence>
<dbReference type="InterPro" id="IPR036928">
    <property type="entry name" value="AS_sf"/>
</dbReference>
<dbReference type="OrthoDB" id="9811471at2"/>
<keyword evidence="4" id="KW-1185">Reference proteome</keyword>
<dbReference type="PANTHER" id="PTHR11895:SF151">
    <property type="entry name" value="GLUTAMYL-TRNA(GLN) AMIDOTRANSFERASE SUBUNIT A"/>
    <property type="match status" value="1"/>
</dbReference>
<name>A0A5B0DWC0_9HYPH</name>
<feature type="domain" description="Amidase" evidence="2">
    <location>
        <begin position="62"/>
        <end position="470"/>
    </location>
</feature>